<name>A0ABT5CGX9_9BACT</name>
<dbReference type="Proteomes" id="UP001217485">
    <property type="component" value="Unassembled WGS sequence"/>
</dbReference>
<feature type="compositionally biased region" description="Low complexity" evidence="1">
    <location>
        <begin position="25"/>
        <end position="42"/>
    </location>
</feature>
<organism evidence="2 3">
    <name type="scientific">Sorangium atrum</name>
    <dbReference type="NCBI Taxonomy" id="2995308"/>
    <lineage>
        <taxon>Bacteria</taxon>
        <taxon>Pseudomonadati</taxon>
        <taxon>Myxococcota</taxon>
        <taxon>Polyangia</taxon>
        <taxon>Polyangiales</taxon>
        <taxon>Polyangiaceae</taxon>
        <taxon>Sorangium</taxon>
    </lineage>
</organism>
<proteinExistence type="predicted"/>
<gene>
    <name evidence="2" type="ORF">POL72_45540</name>
</gene>
<evidence type="ECO:0000313" key="2">
    <source>
        <dbReference type="EMBL" id="MDC0685064.1"/>
    </source>
</evidence>
<evidence type="ECO:0000256" key="1">
    <source>
        <dbReference type="SAM" id="MobiDB-lite"/>
    </source>
</evidence>
<evidence type="ECO:0000313" key="3">
    <source>
        <dbReference type="Proteomes" id="UP001217485"/>
    </source>
</evidence>
<feature type="region of interest" description="Disordered" evidence="1">
    <location>
        <begin position="25"/>
        <end position="47"/>
    </location>
</feature>
<keyword evidence="3" id="KW-1185">Reference proteome</keyword>
<accession>A0ABT5CGX9</accession>
<dbReference type="RefSeq" id="WP_272103180.1">
    <property type="nucleotide sequence ID" value="NZ_JAQNDK010000006.1"/>
</dbReference>
<reference evidence="2 3" key="1">
    <citation type="submission" date="2023-01" db="EMBL/GenBank/DDBJ databases">
        <title>Minimal conservation of predation-associated metabolite biosynthetic gene clusters underscores biosynthetic potential of Myxococcota including descriptions for ten novel species: Archangium lansinium sp. nov., Myxococcus landrumus sp. nov., Nannocystis bai.</title>
        <authorList>
            <person name="Ahearne A."/>
            <person name="Stevens C."/>
            <person name="Dowd S."/>
        </authorList>
    </citation>
    <scope>NUCLEOTIDE SEQUENCE [LARGE SCALE GENOMIC DNA]</scope>
    <source>
        <strain evidence="2 3">WIWO2</strain>
    </source>
</reference>
<sequence length="159" mass="16077">MSSIHPGAATNVVAASLARPAASAGATVDPGAGAPELSGGELEPPPSVTHALAATAESEGAERAASWELCTAMLAIATGWLAWTLPEPSARDVLLVALCLALVTIERRRAGAHFRKVIAAAAGARGATEGEASRAAWRLDAAFCAARATGRGAMGKRRR</sequence>
<dbReference type="EMBL" id="JAQNDK010000006">
    <property type="protein sequence ID" value="MDC0685064.1"/>
    <property type="molecule type" value="Genomic_DNA"/>
</dbReference>
<protein>
    <submittedName>
        <fullName evidence="2">Uncharacterized protein</fullName>
    </submittedName>
</protein>
<comment type="caution">
    <text evidence="2">The sequence shown here is derived from an EMBL/GenBank/DDBJ whole genome shotgun (WGS) entry which is preliminary data.</text>
</comment>